<dbReference type="PANTHER" id="PTHR43649:SF31">
    <property type="entry name" value="SN-GLYCEROL-3-PHOSPHATE-BINDING PERIPLASMIC PROTEIN UGPB"/>
    <property type="match status" value="1"/>
</dbReference>
<reference evidence="6" key="1">
    <citation type="journal article" date="2019" name="Int. J. Syst. Evol. Microbiol.">
        <title>The Global Catalogue of Microorganisms (GCM) 10K type strain sequencing project: providing services to taxonomists for standard genome sequencing and annotation.</title>
        <authorList>
            <consortium name="The Broad Institute Genomics Platform"/>
            <consortium name="The Broad Institute Genome Sequencing Center for Infectious Disease"/>
            <person name="Wu L."/>
            <person name="Ma J."/>
        </authorList>
    </citation>
    <scope>NUCLEOTIDE SEQUENCE [LARGE SCALE GENOMIC DNA]</scope>
    <source>
        <strain evidence="6">GH52</strain>
    </source>
</reference>
<dbReference type="PANTHER" id="PTHR43649">
    <property type="entry name" value="ARABINOSE-BINDING PROTEIN-RELATED"/>
    <property type="match status" value="1"/>
</dbReference>
<keyword evidence="3" id="KW-0813">Transport</keyword>
<dbReference type="SUPFAM" id="SSF53850">
    <property type="entry name" value="Periplasmic binding protein-like II"/>
    <property type="match status" value="1"/>
</dbReference>
<dbReference type="RefSeq" id="WP_377771239.1">
    <property type="nucleotide sequence ID" value="NZ_JBHUHO010000024.1"/>
</dbReference>
<evidence type="ECO:0000256" key="3">
    <source>
        <dbReference type="ARBA" id="ARBA00022448"/>
    </source>
</evidence>
<accession>A0ABW4YJ71</accession>
<keyword evidence="4" id="KW-0732">Signal</keyword>
<dbReference type="EMBL" id="JBHUHO010000024">
    <property type="protein sequence ID" value="MFD2115762.1"/>
    <property type="molecule type" value="Genomic_DNA"/>
</dbReference>
<dbReference type="InterPro" id="IPR050490">
    <property type="entry name" value="Bact_solute-bd_prot1"/>
</dbReference>
<organism evidence="5 6">
    <name type="scientific">Paenibacillus yanchengensis</name>
    <dbReference type="NCBI Taxonomy" id="2035833"/>
    <lineage>
        <taxon>Bacteria</taxon>
        <taxon>Bacillati</taxon>
        <taxon>Bacillota</taxon>
        <taxon>Bacilli</taxon>
        <taxon>Bacillales</taxon>
        <taxon>Paenibacillaceae</taxon>
        <taxon>Paenibacillus</taxon>
    </lineage>
</organism>
<evidence type="ECO:0000256" key="2">
    <source>
        <dbReference type="ARBA" id="ARBA00008520"/>
    </source>
</evidence>
<evidence type="ECO:0000256" key="4">
    <source>
        <dbReference type="ARBA" id="ARBA00022729"/>
    </source>
</evidence>
<comment type="similarity">
    <text evidence="2">Belongs to the bacterial solute-binding protein 1 family.</text>
</comment>
<sequence>MVKLYRVMMFLIVTIMVVGCAAPNVIHKDYTNQQITISTGGLIDEQQFYRNYGNFILDHFPGIEINVSNTDNSNTEDSNKVPIDLVVLPWNQFAQLRNDDYLQDVTSYVMRDRFDLTQFSDSMVTAMKDGDEGLYGLASRANVDGIFYNKDMFAAMQVDDLPNEMTWKELLHIAAQFTGEPFGIESLSLSPEELLLNMASLLFDSAGTAVELPEQQWMEALEQVVMAHQLGAVTAGMGELFIEEKAAMYRGMLVNANRFATEASFNYGFVPEPVDPANRDVSQSLYFDLVLAIPKESTQQELAWEIIKTLMSEDVAEQYNIQARNINSGAHISTLKSKMYDYADLSLVPFWEKQIVLSEARYPASISDSFIGELYTILQEQLQLAIEGQLTTEQCYMAIKEKVTVAFDKEKLREFN</sequence>
<dbReference type="PROSITE" id="PS51257">
    <property type="entry name" value="PROKAR_LIPOPROTEIN"/>
    <property type="match status" value="1"/>
</dbReference>
<name>A0ABW4YJ71_9BACL</name>
<evidence type="ECO:0000313" key="6">
    <source>
        <dbReference type="Proteomes" id="UP001597362"/>
    </source>
</evidence>
<evidence type="ECO:0000313" key="5">
    <source>
        <dbReference type="EMBL" id="MFD2115762.1"/>
    </source>
</evidence>
<proteinExistence type="inferred from homology"/>
<keyword evidence="6" id="KW-1185">Reference proteome</keyword>
<comment type="subcellular location">
    <subcellularLocation>
        <location evidence="1">Cell envelope</location>
    </subcellularLocation>
</comment>
<dbReference type="Proteomes" id="UP001597362">
    <property type="component" value="Unassembled WGS sequence"/>
</dbReference>
<dbReference type="InterPro" id="IPR006059">
    <property type="entry name" value="SBP"/>
</dbReference>
<protein>
    <submittedName>
        <fullName evidence="5">ABC transporter substrate-binding protein</fullName>
    </submittedName>
</protein>
<comment type="caution">
    <text evidence="5">The sequence shown here is derived from an EMBL/GenBank/DDBJ whole genome shotgun (WGS) entry which is preliminary data.</text>
</comment>
<dbReference type="Pfam" id="PF01547">
    <property type="entry name" value="SBP_bac_1"/>
    <property type="match status" value="1"/>
</dbReference>
<dbReference type="Gene3D" id="3.40.190.10">
    <property type="entry name" value="Periplasmic binding protein-like II"/>
    <property type="match status" value="1"/>
</dbReference>
<evidence type="ECO:0000256" key="1">
    <source>
        <dbReference type="ARBA" id="ARBA00004196"/>
    </source>
</evidence>
<gene>
    <name evidence="5" type="ORF">ACFSJH_08475</name>
</gene>